<proteinExistence type="predicted"/>
<dbReference type="AlphaFoldDB" id="A0A2U1QMH0"/>
<name>A0A2U1QMH0_ARTAN</name>
<reference evidence="2 3" key="1">
    <citation type="journal article" date="2018" name="Mol. Plant">
        <title>The genome of Artemisia annua provides insight into the evolution of Asteraceae family and artemisinin biosynthesis.</title>
        <authorList>
            <person name="Shen Q."/>
            <person name="Zhang L."/>
            <person name="Liao Z."/>
            <person name="Wang S."/>
            <person name="Yan T."/>
            <person name="Shi P."/>
            <person name="Liu M."/>
            <person name="Fu X."/>
            <person name="Pan Q."/>
            <person name="Wang Y."/>
            <person name="Lv Z."/>
            <person name="Lu X."/>
            <person name="Zhang F."/>
            <person name="Jiang W."/>
            <person name="Ma Y."/>
            <person name="Chen M."/>
            <person name="Hao X."/>
            <person name="Li L."/>
            <person name="Tang Y."/>
            <person name="Lv G."/>
            <person name="Zhou Y."/>
            <person name="Sun X."/>
            <person name="Brodelius P.E."/>
            <person name="Rose J.K.C."/>
            <person name="Tang K."/>
        </authorList>
    </citation>
    <scope>NUCLEOTIDE SEQUENCE [LARGE SCALE GENOMIC DNA]</scope>
    <source>
        <strain evidence="3">cv. Huhao1</strain>
        <tissue evidence="2">Leaf</tissue>
    </source>
</reference>
<dbReference type="EMBL" id="PKPP01000029">
    <property type="protein sequence ID" value="PWA99214.1"/>
    <property type="molecule type" value="Genomic_DNA"/>
</dbReference>
<evidence type="ECO:0000313" key="2">
    <source>
        <dbReference type="EMBL" id="PWA99214.1"/>
    </source>
</evidence>
<dbReference type="Proteomes" id="UP000245207">
    <property type="component" value="Unassembled WGS sequence"/>
</dbReference>
<evidence type="ECO:0000256" key="1">
    <source>
        <dbReference type="SAM" id="MobiDB-lite"/>
    </source>
</evidence>
<feature type="region of interest" description="Disordered" evidence="1">
    <location>
        <begin position="1"/>
        <end position="22"/>
    </location>
</feature>
<evidence type="ECO:0008006" key="4">
    <source>
        <dbReference type="Google" id="ProtNLM"/>
    </source>
</evidence>
<keyword evidence="3" id="KW-1185">Reference proteome</keyword>
<organism evidence="2 3">
    <name type="scientific">Artemisia annua</name>
    <name type="common">Sweet wormwood</name>
    <dbReference type="NCBI Taxonomy" id="35608"/>
    <lineage>
        <taxon>Eukaryota</taxon>
        <taxon>Viridiplantae</taxon>
        <taxon>Streptophyta</taxon>
        <taxon>Embryophyta</taxon>
        <taxon>Tracheophyta</taxon>
        <taxon>Spermatophyta</taxon>
        <taxon>Magnoliopsida</taxon>
        <taxon>eudicotyledons</taxon>
        <taxon>Gunneridae</taxon>
        <taxon>Pentapetalae</taxon>
        <taxon>asterids</taxon>
        <taxon>campanulids</taxon>
        <taxon>Asterales</taxon>
        <taxon>Asteraceae</taxon>
        <taxon>Asteroideae</taxon>
        <taxon>Anthemideae</taxon>
        <taxon>Artemisiinae</taxon>
        <taxon>Artemisia</taxon>
    </lineage>
</organism>
<accession>A0A2U1QMH0</accession>
<comment type="caution">
    <text evidence="2">The sequence shown here is derived from an EMBL/GenBank/DDBJ whole genome shotgun (WGS) entry which is preliminary data.</text>
</comment>
<gene>
    <name evidence="2" type="ORF">CTI12_AA010470</name>
</gene>
<sequence>MQNQFHAPNNQYPAQTGNQGYSAPNYQEAPSNELNNYIKVNDAKIRVMQNQISTLKNDFQSSTTKQSNELKSKLMATNNKIDQSQNKIENMFTSLINHLAPPSTLGGLPGKTVVNPKGELKAITTGSGKAIDGPPGPIPPPFILQQDYQGYKLLRKYEKILDPSQRRRFEKK</sequence>
<protein>
    <recommendedName>
        <fullName evidence="4">Reverse transcriptase domain-containing protein</fullName>
    </recommendedName>
</protein>
<evidence type="ECO:0000313" key="3">
    <source>
        <dbReference type="Proteomes" id="UP000245207"/>
    </source>
</evidence>